<gene>
    <name evidence="17" type="ORF">EB796_013176</name>
</gene>
<feature type="repeat" description="WD" evidence="13">
    <location>
        <begin position="681"/>
        <end position="703"/>
    </location>
</feature>
<evidence type="ECO:0000256" key="12">
    <source>
        <dbReference type="ARBA" id="ARBA00074727"/>
    </source>
</evidence>
<evidence type="ECO:0000256" key="10">
    <source>
        <dbReference type="ARBA" id="ARBA00055223"/>
    </source>
</evidence>
<keyword evidence="8" id="KW-0206">Cytoskeleton</keyword>
<keyword evidence="7" id="KW-0969">Cilium</keyword>
<evidence type="ECO:0000256" key="6">
    <source>
        <dbReference type="ARBA" id="ARBA00023054"/>
    </source>
</evidence>
<feature type="coiled-coil region" evidence="14">
    <location>
        <begin position="1192"/>
        <end position="1232"/>
    </location>
</feature>
<feature type="repeat" description="WD" evidence="13">
    <location>
        <begin position="771"/>
        <end position="812"/>
    </location>
</feature>
<feature type="region of interest" description="Disordered" evidence="15">
    <location>
        <begin position="1338"/>
        <end position="1368"/>
    </location>
</feature>
<evidence type="ECO:0000256" key="3">
    <source>
        <dbReference type="ARBA" id="ARBA00022574"/>
    </source>
</evidence>
<accession>A0A7J7JST4</accession>
<dbReference type="PANTHER" id="PTHR14885:SF3">
    <property type="entry name" value="CILIA- AND FLAGELLA-ASSOCIATED PROTEIN 44"/>
    <property type="match status" value="1"/>
</dbReference>
<feature type="region of interest" description="Disordered" evidence="15">
    <location>
        <begin position="1"/>
        <end position="407"/>
    </location>
</feature>
<feature type="compositionally biased region" description="Basic and acidic residues" evidence="15">
    <location>
        <begin position="64"/>
        <end position="206"/>
    </location>
</feature>
<dbReference type="GO" id="GO:0060285">
    <property type="term" value="P:cilium-dependent cell motility"/>
    <property type="evidence" value="ECO:0007669"/>
    <property type="project" value="UniProtKB-ARBA"/>
</dbReference>
<evidence type="ECO:0000256" key="15">
    <source>
        <dbReference type="SAM" id="MobiDB-lite"/>
    </source>
</evidence>
<feature type="coiled-coil region" evidence="14">
    <location>
        <begin position="1826"/>
        <end position="1874"/>
    </location>
</feature>
<dbReference type="PANTHER" id="PTHR14885">
    <property type="entry name" value="CILIA- AND FLAGELLA-ASSOCIATED PROTEIN 43-RELATED"/>
    <property type="match status" value="1"/>
</dbReference>
<keyword evidence="18" id="KW-1185">Reference proteome</keyword>
<evidence type="ECO:0000256" key="5">
    <source>
        <dbReference type="ARBA" id="ARBA00022846"/>
    </source>
</evidence>
<feature type="repeat" description="WD" evidence="13">
    <location>
        <begin position="872"/>
        <end position="906"/>
    </location>
</feature>
<keyword evidence="6 14" id="KW-0175">Coiled coil</keyword>
<organism evidence="17 18">
    <name type="scientific">Bugula neritina</name>
    <name type="common">Brown bryozoan</name>
    <name type="synonym">Sertularia neritina</name>
    <dbReference type="NCBI Taxonomy" id="10212"/>
    <lineage>
        <taxon>Eukaryota</taxon>
        <taxon>Metazoa</taxon>
        <taxon>Spiralia</taxon>
        <taxon>Lophotrochozoa</taxon>
        <taxon>Bryozoa</taxon>
        <taxon>Gymnolaemata</taxon>
        <taxon>Cheilostomatida</taxon>
        <taxon>Flustrina</taxon>
        <taxon>Buguloidea</taxon>
        <taxon>Bugulidae</taxon>
        <taxon>Bugula</taxon>
    </lineage>
</organism>
<feature type="region of interest" description="Disordered" evidence="15">
    <location>
        <begin position="1922"/>
        <end position="1953"/>
    </location>
</feature>
<dbReference type="FunFam" id="2.130.10.10:FF:000401">
    <property type="entry name" value="Cilia- and flagella-associated protein 44"/>
    <property type="match status" value="1"/>
</dbReference>
<keyword evidence="4" id="KW-0677">Repeat</keyword>
<feature type="compositionally biased region" description="Acidic residues" evidence="15">
    <location>
        <begin position="1767"/>
        <end position="1789"/>
    </location>
</feature>
<feature type="coiled-coil region" evidence="14">
    <location>
        <begin position="981"/>
        <end position="1011"/>
    </location>
</feature>
<evidence type="ECO:0000313" key="17">
    <source>
        <dbReference type="EMBL" id="KAF6028526.1"/>
    </source>
</evidence>
<keyword evidence="2" id="KW-0963">Cytoplasm</keyword>
<dbReference type="Pfam" id="PF23409">
    <property type="entry name" value="Beta-prop_EML"/>
    <property type="match status" value="1"/>
</dbReference>
<dbReference type="PROSITE" id="PS50294">
    <property type="entry name" value="WD_REPEATS_REGION"/>
    <property type="match status" value="1"/>
</dbReference>
<feature type="region of interest" description="Disordered" evidence="15">
    <location>
        <begin position="1758"/>
        <end position="1797"/>
    </location>
</feature>
<dbReference type="Pfam" id="PF00400">
    <property type="entry name" value="WD40"/>
    <property type="match status" value="3"/>
</dbReference>
<feature type="compositionally biased region" description="Basic and acidic residues" evidence="15">
    <location>
        <begin position="379"/>
        <end position="406"/>
    </location>
</feature>
<dbReference type="SUPFAM" id="SSF50998">
    <property type="entry name" value="Quinoprotein alcohol dehydrogenase-like"/>
    <property type="match status" value="1"/>
</dbReference>
<evidence type="ECO:0000256" key="1">
    <source>
        <dbReference type="ARBA" id="ARBA00004611"/>
    </source>
</evidence>
<dbReference type="InterPro" id="IPR015943">
    <property type="entry name" value="WD40/YVTN_repeat-like_dom_sf"/>
</dbReference>
<evidence type="ECO:0000256" key="4">
    <source>
        <dbReference type="ARBA" id="ARBA00022737"/>
    </source>
</evidence>
<evidence type="ECO:0000256" key="2">
    <source>
        <dbReference type="ARBA" id="ARBA00022490"/>
    </source>
</evidence>
<evidence type="ECO:0000259" key="16">
    <source>
        <dbReference type="Pfam" id="PF23409"/>
    </source>
</evidence>
<feature type="compositionally biased region" description="Basic and acidic residues" evidence="15">
    <location>
        <begin position="235"/>
        <end position="244"/>
    </location>
</feature>
<dbReference type="OrthoDB" id="1935234at2759"/>
<dbReference type="Gene3D" id="2.130.10.10">
    <property type="entry name" value="YVTN repeat-like/Quinoprotein amine dehydrogenase"/>
    <property type="match status" value="3"/>
</dbReference>
<dbReference type="GO" id="GO:0003341">
    <property type="term" value="P:cilium movement"/>
    <property type="evidence" value="ECO:0007669"/>
    <property type="project" value="UniProtKB-ARBA"/>
</dbReference>
<dbReference type="EMBL" id="VXIV02001944">
    <property type="protein sequence ID" value="KAF6028526.1"/>
    <property type="molecule type" value="Genomic_DNA"/>
</dbReference>
<evidence type="ECO:0000256" key="7">
    <source>
        <dbReference type="ARBA" id="ARBA00023069"/>
    </source>
</evidence>
<keyword evidence="9" id="KW-0966">Cell projection</keyword>
<evidence type="ECO:0000256" key="11">
    <source>
        <dbReference type="ARBA" id="ARBA00060934"/>
    </source>
</evidence>
<dbReference type="InterPro" id="IPR001680">
    <property type="entry name" value="WD40_rpt"/>
</dbReference>
<dbReference type="PROSITE" id="PS50082">
    <property type="entry name" value="WD_REPEATS_2"/>
    <property type="match status" value="3"/>
</dbReference>
<reference evidence="17" key="1">
    <citation type="submission" date="2020-06" db="EMBL/GenBank/DDBJ databases">
        <title>Draft genome of Bugula neritina, a colonial animal packing powerful symbionts and potential medicines.</title>
        <authorList>
            <person name="Rayko M."/>
        </authorList>
    </citation>
    <scope>NUCLEOTIDE SEQUENCE [LARGE SCALE GENOMIC DNA]</scope>
    <source>
        <strain evidence="17">Kwan_BN1</strain>
    </source>
</reference>
<evidence type="ECO:0000256" key="8">
    <source>
        <dbReference type="ARBA" id="ARBA00023212"/>
    </source>
</evidence>
<evidence type="ECO:0000313" key="18">
    <source>
        <dbReference type="Proteomes" id="UP000593567"/>
    </source>
</evidence>
<evidence type="ECO:0000256" key="14">
    <source>
        <dbReference type="SAM" id="Coils"/>
    </source>
</evidence>
<protein>
    <recommendedName>
        <fullName evidence="12">Cilia- and flagella-associated protein 44</fullName>
    </recommendedName>
</protein>
<comment type="function">
    <text evidence="10">Flagellar protein involved in sperm flagellum axoneme organization and function.</text>
</comment>
<dbReference type="SMART" id="SM00320">
    <property type="entry name" value="WD40"/>
    <property type="match status" value="8"/>
</dbReference>
<keyword evidence="3 13" id="KW-0853">WD repeat</keyword>
<proteinExistence type="inferred from homology"/>
<comment type="subcellular location">
    <subcellularLocation>
        <location evidence="1">Cytoplasm</location>
        <location evidence="1">Cytoskeleton</location>
        <location evidence="1">Flagellum axoneme</location>
    </subcellularLocation>
</comment>
<dbReference type="InterPro" id="IPR055439">
    <property type="entry name" value="Beta-prop_EML_1st"/>
</dbReference>
<feature type="compositionally biased region" description="Polar residues" evidence="15">
    <location>
        <begin position="27"/>
        <end position="39"/>
    </location>
</feature>
<feature type="coiled-coil region" evidence="14">
    <location>
        <begin position="1705"/>
        <end position="1732"/>
    </location>
</feature>
<feature type="compositionally biased region" description="Basic and acidic residues" evidence="15">
    <location>
        <begin position="1939"/>
        <end position="1953"/>
    </location>
</feature>
<feature type="compositionally biased region" description="Polar residues" evidence="15">
    <location>
        <begin position="224"/>
        <end position="233"/>
    </location>
</feature>
<comment type="similarity">
    <text evidence="11">Belongs to the CFAP44 family.</text>
</comment>
<keyword evidence="5" id="KW-0282">Flagellum</keyword>
<comment type="caution">
    <text evidence="17">The sequence shown here is derived from an EMBL/GenBank/DDBJ whole genome shotgun (WGS) entry which is preliminary data.</text>
</comment>
<evidence type="ECO:0000256" key="9">
    <source>
        <dbReference type="ARBA" id="ARBA00023273"/>
    </source>
</evidence>
<dbReference type="InterPro" id="IPR011047">
    <property type="entry name" value="Quinoprotein_ADH-like_sf"/>
</dbReference>
<name>A0A7J7JST4_BUGNE</name>
<dbReference type="Proteomes" id="UP000593567">
    <property type="component" value="Unassembled WGS sequence"/>
</dbReference>
<feature type="domain" description="EML-like first beta-propeller" evidence="16">
    <location>
        <begin position="487"/>
        <end position="697"/>
    </location>
</feature>
<sequence length="1953" mass="214926">MESQGGEMPAKGNGNEQNEGEPEVLQTEGTAASENTSAADQPDGAVDNTAGESEPVATTETAEEGAKADEKAGADVKTDNGEIKANEGAEVKADEGAEVKADEGAEVKADEGAEVKADEGAEVKADEGAEVKADDAEVKADDSAETKADEGAEVKADEGAEVKADEGAEVKADEGAEVKADEGAEVKTDEGAELKADEAGTAKEGDTAVEQSESIDGTTELPEASNNDTNSAEGKSAEGSELKAADASADTVTAPSADGVTAPSADGVTAPSADGVTAPSADTVTAPSADGVTAPSADGVTAPSADGVTAPSADGVTAPSADGVTAPSADEVTAPSADGVTADAPAEGQPDVPPAEATEDKTGAEEGGAGETELPEGTVRGDDPNIRGDEASVTSDEVKQDEKPAIPDDFYYDYEDKVSKPLITEESGLPANMLQLSHSFGYDCCRRGNLVMLDSRTVAYVAGNLVEIVDIITMQQTYIRSTGGVAIGAICIHPNRKWLAVAEKGDAPDINIYEYDSLRLHRILRGGTQQTYAYVCFSPDGKLLASVGGDPDFMLTLWNWKAEQTVLRSKAFSQDVFRVSFSTDLEGQLTSSGTGHIRFWKMAHTFTGLKLQGELGKFGKTEISDIEGYVELPDGKVLSGCENGNMLLWDGCLIKVEISRKGKKTCHHGPIQQIIMDEGELMTVGEDGCIRVWDFDTIDTADSTDESGLFEMEPMNEIKIGHNEHVSLRSIVKAVDDEEESTIWYAQDANGGIWKLDLSFSHTSAAPERLMYYHAGAITGCSTSPVSHLVATAGVDKTVRVYDYVNNAAVCETILNAEGTSIIWAPKLVDTKGASILAGFGDGVVRSFVLSKKEESSKKGAQESELLLAQVFKPHVKAVTSLAYDSTGETLATGSEDGTVFFFNVSKKEYHPIGFVPVAGPVTHISWSPSSYEKTTLLVCCSNGFCQEIDCPEPGTFDTSRSYQIEGLGIRTHQFKSIKSELRHEEELERKRLEEEAAKKKKEEERRLRIERGLASESDDEEEDEPGTFWLSMDDFDAGYLYQCQFKEEAELQKIPAEDRYQPIRSIPVEGLPETPISTMKFSDTHQQVLIGSQTGVIRAHPITGSDLVDTSSYWQLAMHDNQNGSITSINISYDGSYIITVGQDGNFFVYNYMSQKEVDAEVVKAKIPSALKLAEDQKLPDDIEDPKAYSIEDAKQKAEHDKMMREAEERKQEVRRIITQLRRQFKKLLEKNHELPTHLRLNAVEFEMDPEIKKELARQTQDKIDTVQKELAWESEKQQIALDKLKMRFKAMIECERIVVKSFSTPYEVATYRAAILSDDFYVLKAELEQRRETAMSKARSDLSRDPSLINATRKDSAGGEGAGDELTSKAQTNLKGAMGQRIQKALQKVEEKKRKRAERKAEWDNLFNTRPDDNYEDPEDVAAIAEAQNNMGDYKLKTADDYVVPDHLRMNVEKAIMKLLVLKEIIHEVKYGFNKRVLSLRDRKMGIIEQITQYVAELNDIKAQLGEEKCKAIPPVPIMHPEELPERKMEYTKESLLEFKAEMERQAILAKTGGNQGAFGGFGGGGGTEKDKKVSIKKDTHKSAEKDSTITADDSLDTLLDARANIPSPLEIQMKMAQEIRLMYQQDRLLSKIEEMLSVFDADLRCLYYEKLKLDVDLKNADLRYITLFEEFLLLKEYEKHENLLGNKLAVKQQEKIDQQTKTLDVTAKIEAKKKDIERLQEKEKALHALFVQSLGDNNKFADYLTKVFKKKIKRSKKENKGGDSDDESEDESSDDEDWSESDDESGSEGGGYDLDICPPGCDQNLYNNTTQLREKRLDIEEVLAEEKKNRDQLIKDSENITKKTKVILAGLKSAESDLEAFQLEKQQKLNEFDIVVTLRLHQILYNENGHLPNDLQHCLVFNSPDLVRLSHRIKELEHEKAVQRKQQKLSHSLQRQQEEARSADTRQEAV</sequence>
<evidence type="ECO:0000256" key="13">
    <source>
        <dbReference type="PROSITE-ProRule" id="PRU00221"/>
    </source>
</evidence>